<evidence type="ECO:0000256" key="5">
    <source>
        <dbReference type="SAM" id="MobiDB-lite"/>
    </source>
</evidence>
<evidence type="ECO:0000256" key="4">
    <source>
        <dbReference type="ARBA" id="ARBA00023136"/>
    </source>
</evidence>
<feature type="transmembrane region" description="Helical" evidence="6">
    <location>
        <begin position="133"/>
        <end position="151"/>
    </location>
</feature>
<keyword evidence="8" id="KW-1185">Reference proteome</keyword>
<feature type="transmembrane region" description="Helical" evidence="6">
    <location>
        <begin position="453"/>
        <end position="474"/>
    </location>
</feature>
<dbReference type="AlphaFoldDB" id="A0A6A6PDP7"/>
<proteinExistence type="predicted"/>
<keyword evidence="2 6" id="KW-0812">Transmembrane</keyword>
<sequence>MSAPDSQQAEPLLSPATDEETASSSSASPLTTAQHARALDADTEPESTPLGRRLGWRSAYIIVLSRVIGTGIFATPGAVVRSAGSVGLSSLLWVLGAVMAACGLAVSLEYGCMLPRSGADKVYLEFTYRRPRFLASTLVAVQMVLMGFTATNCVVFGEYVLYALGVEGAEWATKALAVGLLAAVTVLHGCFLRAGIWLQNVIGWLKIGLIVFMAVTGLVVVLFGHSSAPEEEGEKALPAKPHGQGIWEGSEWGWGIMSTALFKVSYAYAGADNVNYVLNEVKDPVRTLRSVSIAALASCCVFYLILNFAYFAVVPIDEIKETGELVAALFFDKIFGPTLGKVVLPLAVALCAAGNVLVVTFSKSRANQEIARQGFLPFASLLASSRPFGAPLGGMIVHFIPSSLVILVPPSSDVFDFILDVDGYPIQYFALAVCIGLLLLRSRRPDIKRPFKAWLPAVWIRMAICVALIVAPFFPPRDGAGDVSFFYATYALVGIGVMVSGFVYWCVWFRWLPKRRGYQIEETVEVLEDGTSITKLVRIKSK</sequence>
<keyword evidence="3 6" id="KW-1133">Transmembrane helix</keyword>
<dbReference type="PANTHER" id="PTHR11785:SF532">
    <property type="entry name" value="TRANSPORTER, PUTATIVE (EUROFUNG)-RELATED"/>
    <property type="match status" value="1"/>
</dbReference>
<evidence type="ECO:0000313" key="8">
    <source>
        <dbReference type="Proteomes" id="UP000799766"/>
    </source>
</evidence>
<feature type="transmembrane region" description="Helical" evidence="6">
    <location>
        <begin position="291"/>
        <end position="313"/>
    </location>
</feature>
<evidence type="ECO:0000313" key="7">
    <source>
        <dbReference type="EMBL" id="KAF2462096.1"/>
    </source>
</evidence>
<dbReference type="Proteomes" id="UP000799766">
    <property type="component" value="Unassembled WGS sequence"/>
</dbReference>
<dbReference type="GO" id="GO:0015179">
    <property type="term" value="F:L-amino acid transmembrane transporter activity"/>
    <property type="evidence" value="ECO:0007669"/>
    <property type="project" value="TreeGrafter"/>
</dbReference>
<dbReference type="Gene3D" id="1.20.1740.10">
    <property type="entry name" value="Amino acid/polyamine transporter I"/>
    <property type="match status" value="1"/>
</dbReference>
<evidence type="ECO:0000256" key="3">
    <source>
        <dbReference type="ARBA" id="ARBA00022989"/>
    </source>
</evidence>
<feature type="transmembrane region" description="Helical" evidence="6">
    <location>
        <begin position="252"/>
        <end position="271"/>
    </location>
</feature>
<protein>
    <submittedName>
        <fullName evidence="7">Amino acid/polyamine transporter I</fullName>
    </submittedName>
</protein>
<dbReference type="InterPro" id="IPR002293">
    <property type="entry name" value="AA/rel_permease1"/>
</dbReference>
<feature type="transmembrane region" description="Helical" evidence="6">
    <location>
        <begin position="424"/>
        <end position="441"/>
    </location>
</feature>
<dbReference type="OrthoDB" id="5982228at2759"/>
<dbReference type="PIRSF" id="PIRSF006060">
    <property type="entry name" value="AA_transporter"/>
    <property type="match status" value="1"/>
</dbReference>
<dbReference type="FunFam" id="1.20.1740.10:FF:000025">
    <property type="entry name" value="High-affinity methionine permease"/>
    <property type="match status" value="1"/>
</dbReference>
<dbReference type="Pfam" id="PF13520">
    <property type="entry name" value="AA_permease_2"/>
    <property type="match status" value="1"/>
</dbReference>
<feature type="transmembrane region" description="Helical" evidence="6">
    <location>
        <begin position="91"/>
        <end position="112"/>
    </location>
</feature>
<evidence type="ECO:0000256" key="2">
    <source>
        <dbReference type="ARBA" id="ARBA00022692"/>
    </source>
</evidence>
<comment type="subcellular location">
    <subcellularLocation>
        <location evidence="1">Membrane</location>
        <topology evidence="1">Multi-pass membrane protein</topology>
    </subcellularLocation>
</comment>
<evidence type="ECO:0000256" key="6">
    <source>
        <dbReference type="SAM" id="Phobius"/>
    </source>
</evidence>
<feature type="transmembrane region" description="Helical" evidence="6">
    <location>
        <begin position="388"/>
        <end position="408"/>
    </location>
</feature>
<feature type="transmembrane region" description="Helical" evidence="6">
    <location>
        <begin position="204"/>
        <end position="224"/>
    </location>
</feature>
<feature type="region of interest" description="Disordered" evidence="5">
    <location>
        <begin position="1"/>
        <end position="50"/>
    </location>
</feature>
<reference evidence="7" key="1">
    <citation type="journal article" date="2020" name="Stud. Mycol.">
        <title>101 Dothideomycetes genomes: a test case for predicting lifestyles and emergence of pathogens.</title>
        <authorList>
            <person name="Haridas S."/>
            <person name="Albert R."/>
            <person name="Binder M."/>
            <person name="Bloem J."/>
            <person name="Labutti K."/>
            <person name="Salamov A."/>
            <person name="Andreopoulos B."/>
            <person name="Baker S."/>
            <person name="Barry K."/>
            <person name="Bills G."/>
            <person name="Bluhm B."/>
            <person name="Cannon C."/>
            <person name="Castanera R."/>
            <person name="Culley D."/>
            <person name="Daum C."/>
            <person name="Ezra D."/>
            <person name="Gonzalez J."/>
            <person name="Henrissat B."/>
            <person name="Kuo A."/>
            <person name="Liang C."/>
            <person name="Lipzen A."/>
            <person name="Lutzoni F."/>
            <person name="Magnuson J."/>
            <person name="Mondo S."/>
            <person name="Nolan M."/>
            <person name="Ohm R."/>
            <person name="Pangilinan J."/>
            <person name="Park H.-J."/>
            <person name="Ramirez L."/>
            <person name="Alfaro M."/>
            <person name="Sun H."/>
            <person name="Tritt A."/>
            <person name="Yoshinaga Y."/>
            <person name="Zwiers L.-H."/>
            <person name="Turgeon B."/>
            <person name="Goodwin S."/>
            <person name="Spatafora J."/>
            <person name="Crous P."/>
            <person name="Grigoriev I."/>
        </authorList>
    </citation>
    <scope>NUCLEOTIDE SEQUENCE</scope>
    <source>
        <strain evidence="7">ATCC 16933</strain>
    </source>
</reference>
<feature type="transmembrane region" description="Helical" evidence="6">
    <location>
        <begin position="486"/>
        <end position="507"/>
    </location>
</feature>
<dbReference type="PANTHER" id="PTHR11785">
    <property type="entry name" value="AMINO ACID TRANSPORTER"/>
    <property type="match status" value="1"/>
</dbReference>
<accession>A0A6A6PDP7</accession>
<feature type="transmembrane region" description="Helical" evidence="6">
    <location>
        <begin position="171"/>
        <end position="192"/>
    </location>
</feature>
<name>A0A6A6PDP7_9PEZI</name>
<dbReference type="GO" id="GO:0016020">
    <property type="term" value="C:membrane"/>
    <property type="evidence" value="ECO:0007669"/>
    <property type="project" value="UniProtKB-SubCell"/>
</dbReference>
<dbReference type="InterPro" id="IPR050598">
    <property type="entry name" value="AminoAcid_Transporter"/>
</dbReference>
<feature type="transmembrane region" description="Helical" evidence="6">
    <location>
        <begin position="59"/>
        <end position="79"/>
    </location>
</feature>
<organism evidence="7 8">
    <name type="scientific">Lineolata rhizophorae</name>
    <dbReference type="NCBI Taxonomy" id="578093"/>
    <lineage>
        <taxon>Eukaryota</taxon>
        <taxon>Fungi</taxon>
        <taxon>Dikarya</taxon>
        <taxon>Ascomycota</taxon>
        <taxon>Pezizomycotina</taxon>
        <taxon>Dothideomycetes</taxon>
        <taxon>Dothideomycetes incertae sedis</taxon>
        <taxon>Lineolatales</taxon>
        <taxon>Lineolataceae</taxon>
        <taxon>Lineolata</taxon>
    </lineage>
</organism>
<feature type="compositionally biased region" description="Low complexity" evidence="5">
    <location>
        <begin position="22"/>
        <end position="33"/>
    </location>
</feature>
<evidence type="ECO:0000256" key="1">
    <source>
        <dbReference type="ARBA" id="ARBA00004141"/>
    </source>
</evidence>
<gene>
    <name evidence="7" type="ORF">BDY21DRAFT_383137</name>
</gene>
<keyword evidence="4 6" id="KW-0472">Membrane</keyword>
<dbReference type="EMBL" id="MU001670">
    <property type="protein sequence ID" value="KAF2462096.1"/>
    <property type="molecule type" value="Genomic_DNA"/>
</dbReference>
<feature type="transmembrane region" description="Helical" evidence="6">
    <location>
        <begin position="342"/>
        <end position="362"/>
    </location>
</feature>